<comment type="caution">
    <text evidence="2">The sequence shown here is derived from an EMBL/GenBank/DDBJ whole genome shotgun (WGS) entry which is preliminary data.</text>
</comment>
<organism evidence="2 3">
    <name type="scientific">Natronomicrosphaera hydrolytica</name>
    <dbReference type="NCBI Taxonomy" id="3242702"/>
    <lineage>
        <taxon>Bacteria</taxon>
        <taxon>Pseudomonadati</taxon>
        <taxon>Planctomycetota</taxon>
        <taxon>Phycisphaerae</taxon>
        <taxon>Phycisphaerales</taxon>
        <taxon>Phycisphaeraceae</taxon>
        <taxon>Natronomicrosphaera</taxon>
    </lineage>
</organism>
<keyword evidence="3" id="KW-1185">Reference proteome</keyword>
<accession>A0ABV4U5W4</accession>
<dbReference type="SUPFAM" id="SSF51430">
    <property type="entry name" value="NAD(P)-linked oxidoreductase"/>
    <property type="match status" value="1"/>
</dbReference>
<name>A0ABV4U5W4_9BACT</name>
<evidence type="ECO:0000313" key="3">
    <source>
        <dbReference type="Proteomes" id="UP001575105"/>
    </source>
</evidence>
<dbReference type="Proteomes" id="UP001575105">
    <property type="component" value="Unassembled WGS sequence"/>
</dbReference>
<feature type="compositionally biased region" description="Low complexity" evidence="1">
    <location>
        <begin position="233"/>
        <end position="244"/>
    </location>
</feature>
<dbReference type="RefSeq" id="WP_425344789.1">
    <property type="nucleotide sequence ID" value="NZ_JBGUBD010000003.1"/>
</dbReference>
<sequence length="244" mass="26454">MPPWPTHTLAPTDLVVGPCAWRIGMLADHADYVLAHRSLVVITPDDDDALLAAAAPQLADLPVMLIMPEPSFARRFPGSIESRMQALGRDRLDALMLHVDDVTELKSGGLLQTMFDLRTSNVVTHLGLASDDPRGVEWLAGNTAVRLLGVPYSLTDQAVRHRALPAAAEYGMAAVALTSPADEAGLRFALAERERVLPLLDRPLPETWPAMSEDEVEAAWQRFQADQPPPAALPRGRPPVGDES</sequence>
<dbReference type="InterPro" id="IPR036812">
    <property type="entry name" value="NAD(P)_OxRdtase_dom_sf"/>
</dbReference>
<feature type="region of interest" description="Disordered" evidence="1">
    <location>
        <begin position="222"/>
        <end position="244"/>
    </location>
</feature>
<evidence type="ECO:0000256" key="1">
    <source>
        <dbReference type="SAM" id="MobiDB-lite"/>
    </source>
</evidence>
<proteinExistence type="predicted"/>
<dbReference type="Gene3D" id="3.20.20.100">
    <property type="entry name" value="NADP-dependent oxidoreductase domain"/>
    <property type="match status" value="1"/>
</dbReference>
<reference evidence="2 3" key="1">
    <citation type="submission" date="2024-08" db="EMBL/GenBank/DDBJ databases">
        <title>Whole-genome sequencing of halo(alkali)philic microorganisms from hypersaline lakes.</title>
        <authorList>
            <person name="Sorokin D.Y."/>
            <person name="Merkel A.Y."/>
            <person name="Messina E."/>
            <person name="Yakimov M."/>
        </authorList>
    </citation>
    <scope>NUCLEOTIDE SEQUENCE [LARGE SCALE GENOMIC DNA]</scope>
    <source>
        <strain evidence="2 3">AB-hyl4</strain>
    </source>
</reference>
<protein>
    <submittedName>
        <fullName evidence="2">Uncharacterized protein</fullName>
    </submittedName>
</protein>
<dbReference type="EMBL" id="JBGUBD010000003">
    <property type="protein sequence ID" value="MFA9477864.1"/>
    <property type="molecule type" value="Genomic_DNA"/>
</dbReference>
<gene>
    <name evidence="2" type="ORF">ACERK3_06090</name>
</gene>
<evidence type="ECO:0000313" key="2">
    <source>
        <dbReference type="EMBL" id="MFA9477864.1"/>
    </source>
</evidence>